<evidence type="ECO:0000256" key="2">
    <source>
        <dbReference type="ARBA" id="ARBA00006484"/>
    </source>
</evidence>
<feature type="binding site" evidence="7">
    <location>
        <position position="194"/>
    </location>
    <ligand>
        <name>NADP(+)</name>
        <dbReference type="ChEBI" id="CHEBI:58349"/>
    </ligand>
</feature>
<dbReference type="PRINTS" id="PR00080">
    <property type="entry name" value="SDRFAMILY"/>
</dbReference>
<dbReference type="InterPro" id="IPR020904">
    <property type="entry name" value="Sc_DH/Rdtase_CS"/>
</dbReference>
<dbReference type="NCBIfam" id="TIGR01830">
    <property type="entry name" value="3oxo_ACP_reduc"/>
    <property type="match status" value="1"/>
</dbReference>
<comment type="caution">
    <text evidence="10">The sequence shown here is derived from an EMBL/GenBank/DDBJ whole genome shotgun (WGS) entry which is preliminary data.</text>
</comment>
<comment type="catalytic activity">
    <reaction evidence="5 8">
        <text>a (3R)-hydroxyacyl-[ACP] + NADP(+) = a 3-oxoacyl-[ACP] + NADPH + H(+)</text>
        <dbReference type="Rhea" id="RHEA:17397"/>
        <dbReference type="Rhea" id="RHEA-COMP:9916"/>
        <dbReference type="Rhea" id="RHEA-COMP:9945"/>
        <dbReference type="ChEBI" id="CHEBI:15378"/>
        <dbReference type="ChEBI" id="CHEBI:57783"/>
        <dbReference type="ChEBI" id="CHEBI:58349"/>
        <dbReference type="ChEBI" id="CHEBI:78776"/>
        <dbReference type="ChEBI" id="CHEBI:78827"/>
        <dbReference type="EC" id="1.1.1.100"/>
    </reaction>
</comment>
<sequence>MTEDDVTADEPRVAVVSGGSRGIGRAVVQRLARDGFDVAFCYRSRADEAKQLQELAAESGSRVVATQVDVTDAAAVRRWCDETEDSLGPIEAVVTSAGIVRDNPLLLMADEDWSDVLRVNLDGVYNVCRSVIFGMMKRKRGCVVNISSAAGVYGNPTQSNYSASKAGIIGFTRSLAKEVGRYGIRVNAVAPGFIETDMTAELTEQVRKRMLGMIALNRFGTVEEVADLVGYLAQPRAAYITGAVLQIDGGVTI</sequence>
<dbReference type="FunFam" id="3.40.50.720:FF:000173">
    <property type="entry name" value="3-oxoacyl-[acyl-carrier protein] reductase"/>
    <property type="match status" value="1"/>
</dbReference>
<evidence type="ECO:0000256" key="7">
    <source>
        <dbReference type="PIRSR" id="PIRSR611284-2"/>
    </source>
</evidence>
<evidence type="ECO:0000259" key="9">
    <source>
        <dbReference type="SMART" id="SM00822"/>
    </source>
</evidence>
<dbReference type="Pfam" id="PF13561">
    <property type="entry name" value="adh_short_C2"/>
    <property type="match status" value="1"/>
</dbReference>
<dbReference type="SMART" id="SM00822">
    <property type="entry name" value="PKS_KR"/>
    <property type="match status" value="1"/>
</dbReference>
<dbReference type="InterPro" id="IPR036291">
    <property type="entry name" value="NAD(P)-bd_dom_sf"/>
</dbReference>
<feature type="binding site" evidence="7">
    <location>
        <begin position="18"/>
        <end position="21"/>
    </location>
    <ligand>
        <name>NADP(+)</name>
        <dbReference type="ChEBI" id="CHEBI:58349"/>
    </ligand>
</feature>
<dbReference type="PROSITE" id="PS00061">
    <property type="entry name" value="ADH_SHORT"/>
    <property type="match status" value="1"/>
</dbReference>
<dbReference type="NCBIfam" id="NF009466">
    <property type="entry name" value="PRK12826.1-2"/>
    <property type="match status" value="1"/>
</dbReference>
<evidence type="ECO:0000256" key="3">
    <source>
        <dbReference type="ARBA" id="ARBA00012948"/>
    </source>
</evidence>
<dbReference type="PANTHER" id="PTHR42879:SF2">
    <property type="entry name" value="3-OXOACYL-[ACYL-CARRIER-PROTEIN] REDUCTASE FABG"/>
    <property type="match status" value="1"/>
</dbReference>
<evidence type="ECO:0000313" key="11">
    <source>
        <dbReference type="Proteomes" id="UP000614996"/>
    </source>
</evidence>
<dbReference type="SUPFAM" id="SSF51735">
    <property type="entry name" value="NAD(P)-binding Rossmann-fold domains"/>
    <property type="match status" value="1"/>
</dbReference>
<dbReference type="UniPathway" id="UPA00094"/>
<reference evidence="11" key="1">
    <citation type="journal article" date="2021" name="Int. J. Syst. Evol. Microbiol.">
        <title>Actinocatenispora comari sp. nov., an endophytic actinomycete isolated from aerial parts of Comarum salesowianum.</title>
        <authorList>
            <person name="Oyunbileg N."/>
            <person name="Iizaka Y."/>
            <person name="Hamada M."/>
            <person name="Davaapurev B.O."/>
            <person name="Fukumoto A."/>
            <person name="Tsetseg B."/>
            <person name="Kato F."/>
            <person name="Tamura T."/>
            <person name="Batkhuu J."/>
            <person name="Anzai Y."/>
        </authorList>
    </citation>
    <scope>NUCLEOTIDE SEQUENCE [LARGE SCALE GENOMIC DNA]</scope>
    <source>
        <strain evidence="11">NUM-2625</strain>
    </source>
</reference>
<evidence type="ECO:0000256" key="1">
    <source>
        <dbReference type="ARBA" id="ARBA00005194"/>
    </source>
</evidence>
<gene>
    <name evidence="10" type="primary">fabG_8</name>
    <name evidence="10" type="ORF">NUM_71570</name>
</gene>
<comment type="similarity">
    <text evidence="2 8">Belongs to the short-chain dehydrogenases/reductases (SDR) family.</text>
</comment>
<dbReference type="Proteomes" id="UP000614996">
    <property type="component" value="Unassembled WGS sequence"/>
</dbReference>
<feature type="binding site" evidence="7">
    <location>
        <begin position="161"/>
        <end position="165"/>
    </location>
    <ligand>
        <name>NADP(+)</name>
        <dbReference type="ChEBI" id="CHEBI:58349"/>
    </ligand>
</feature>
<organism evidence="10 11">
    <name type="scientific">Actinocatenispora comari</name>
    <dbReference type="NCBI Taxonomy" id="2807577"/>
    <lineage>
        <taxon>Bacteria</taxon>
        <taxon>Bacillati</taxon>
        <taxon>Actinomycetota</taxon>
        <taxon>Actinomycetes</taxon>
        <taxon>Micromonosporales</taxon>
        <taxon>Micromonosporaceae</taxon>
        <taxon>Actinocatenispora</taxon>
    </lineage>
</organism>
<dbReference type="GO" id="GO:0004316">
    <property type="term" value="F:3-oxoacyl-[acyl-carrier-protein] reductase (NADPH) activity"/>
    <property type="evidence" value="ECO:0007669"/>
    <property type="project" value="UniProtKB-UniRule"/>
</dbReference>
<evidence type="ECO:0000256" key="8">
    <source>
        <dbReference type="RuleBase" id="RU366074"/>
    </source>
</evidence>
<evidence type="ECO:0000256" key="6">
    <source>
        <dbReference type="PIRSR" id="PIRSR611284-1"/>
    </source>
</evidence>
<protein>
    <recommendedName>
        <fullName evidence="3 8">3-oxoacyl-[acyl-carrier-protein] reductase</fullName>
        <ecNumber evidence="3 8">1.1.1.100</ecNumber>
    </recommendedName>
</protein>
<keyword evidence="8" id="KW-0444">Lipid biosynthesis</keyword>
<dbReference type="PRINTS" id="PR00081">
    <property type="entry name" value="GDHRDH"/>
</dbReference>
<dbReference type="Gene3D" id="3.40.50.720">
    <property type="entry name" value="NAD(P)-binding Rossmann-like Domain"/>
    <property type="match status" value="1"/>
</dbReference>
<keyword evidence="7 8" id="KW-0521">NADP</keyword>
<name>A0A8J4AIN0_9ACTN</name>
<dbReference type="InterPro" id="IPR050259">
    <property type="entry name" value="SDR"/>
</dbReference>
<keyword evidence="4 8" id="KW-0560">Oxidoreductase</keyword>
<dbReference type="InterPro" id="IPR011284">
    <property type="entry name" value="3oxo_ACP_reduc"/>
</dbReference>
<dbReference type="InterPro" id="IPR002347">
    <property type="entry name" value="SDR_fam"/>
</dbReference>
<keyword evidence="8" id="KW-0443">Lipid metabolism</keyword>
<dbReference type="AlphaFoldDB" id="A0A8J4AIN0"/>
<evidence type="ECO:0000256" key="4">
    <source>
        <dbReference type="ARBA" id="ARBA00023002"/>
    </source>
</evidence>
<keyword evidence="11" id="KW-1185">Reference proteome</keyword>
<dbReference type="InterPro" id="IPR057326">
    <property type="entry name" value="KR_dom"/>
</dbReference>
<comment type="subunit">
    <text evidence="8">Homotetramer.</text>
</comment>
<dbReference type="EC" id="1.1.1.100" evidence="3 8"/>
<comment type="function">
    <text evidence="8">Catalyzes the NADPH-dependent reduction of beta-ketoacyl-ACP substrates to beta-hydroxyacyl-ACP products, the first reductive step in the elongation cycle of fatty acid biosynthesis.</text>
</comment>
<evidence type="ECO:0000256" key="5">
    <source>
        <dbReference type="ARBA" id="ARBA00048508"/>
    </source>
</evidence>
<dbReference type="GO" id="GO:0006633">
    <property type="term" value="P:fatty acid biosynthetic process"/>
    <property type="evidence" value="ECO:0007669"/>
    <property type="project" value="UniProtKB-UniPathway"/>
</dbReference>
<dbReference type="GO" id="GO:0051287">
    <property type="term" value="F:NAD binding"/>
    <property type="evidence" value="ECO:0007669"/>
    <property type="project" value="UniProtKB-UniRule"/>
</dbReference>
<accession>A0A8J4AIN0</accession>
<feature type="active site" description="Proton acceptor" evidence="6">
    <location>
        <position position="161"/>
    </location>
</feature>
<evidence type="ECO:0000313" key="10">
    <source>
        <dbReference type="EMBL" id="GIL31903.1"/>
    </source>
</evidence>
<dbReference type="PANTHER" id="PTHR42879">
    <property type="entry name" value="3-OXOACYL-(ACYL-CARRIER-PROTEIN) REDUCTASE"/>
    <property type="match status" value="1"/>
</dbReference>
<proteinExistence type="inferred from homology"/>
<dbReference type="EMBL" id="BOPO01000150">
    <property type="protein sequence ID" value="GIL31903.1"/>
    <property type="molecule type" value="Genomic_DNA"/>
</dbReference>
<feature type="domain" description="Ketoreductase" evidence="9">
    <location>
        <begin position="12"/>
        <end position="192"/>
    </location>
</feature>
<keyword evidence="8" id="KW-0276">Fatty acid metabolism</keyword>
<comment type="pathway">
    <text evidence="1 8">Lipid metabolism; fatty acid biosynthesis.</text>
</comment>
<keyword evidence="8" id="KW-0275">Fatty acid biosynthesis</keyword>